<dbReference type="InterPro" id="IPR036388">
    <property type="entry name" value="WH-like_DNA-bd_sf"/>
</dbReference>
<dbReference type="Pfam" id="PF01051">
    <property type="entry name" value="Rep3_N"/>
    <property type="match status" value="1"/>
</dbReference>
<dbReference type="InterPro" id="IPR036390">
    <property type="entry name" value="WH_DNA-bd_sf"/>
</dbReference>
<name>A0A381EGM0_CAMUP</name>
<comment type="similarity">
    <text evidence="1">Belongs to the initiator RepB protein family.</text>
</comment>
<evidence type="ECO:0000313" key="4">
    <source>
        <dbReference type="Proteomes" id="UP000254161"/>
    </source>
</evidence>
<dbReference type="AlphaFoldDB" id="A0A381EGM0"/>
<reference evidence="3 4" key="1">
    <citation type="submission" date="2018-06" db="EMBL/GenBank/DDBJ databases">
        <authorList>
            <consortium name="Pathogen Informatics"/>
            <person name="Doyle S."/>
        </authorList>
    </citation>
    <scope>NUCLEOTIDE SEQUENCE [LARGE SCALE GENOMIC DNA]</scope>
    <source>
        <strain evidence="3 4">NCTC12264</strain>
    </source>
</reference>
<dbReference type="InterPro" id="IPR000525">
    <property type="entry name" value="Initiator_Rep_WH1"/>
</dbReference>
<dbReference type="Gene3D" id="1.10.10.10">
    <property type="entry name" value="Winged helix-like DNA-binding domain superfamily/Winged helix DNA-binding domain"/>
    <property type="match status" value="1"/>
</dbReference>
<feature type="domain" description="Initiator Rep protein WH1" evidence="2">
    <location>
        <begin position="28"/>
        <end position="170"/>
    </location>
</feature>
<dbReference type="RefSeq" id="WP_115629070.1">
    <property type="nucleotide sequence ID" value="NZ_UFUZ01000001.1"/>
</dbReference>
<dbReference type="Pfam" id="PF21205">
    <property type="entry name" value="Rep3_C"/>
    <property type="match status" value="1"/>
</dbReference>
<proteinExistence type="inferred from homology"/>
<dbReference type="GO" id="GO:0006270">
    <property type="term" value="P:DNA replication initiation"/>
    <property type="evidence" value="ECO:0007669"/>
    <property type="project" value="InterPro"/>
</dbReference>
<protein>
    <submittedName>
        <fullName evidence="3">Putative RepE</fullName>
    </submittedName>
</protein>
<gene>
    <name evidence="3" type="ORF">NCTC12264_00395</name>
</gene>
<dbReference type="Proteomes" id="UP000254161">
    <property type="component" value="Unassembled WGS sequence"/>
</dbReference>
<evidence type="ECO:0000259" key="2">
    <source>
        <dbReference type="Pfam" id="PF01051"/>
    </source>
</evidence>
<evidence type="ECO:0000256" key="1">
    <source>
        <dbReference type="ARBA" id="ARBA00038283"/>
    </source>
</evidence>
<dbReference type="EMBL" id="UFUZ01000001">
    <property type="protein sequence ID" value="SUX26174.1"/>
    <property type="molecule type" value="Genomic_DNA"/>
</dbReference>
<organism evidence="3 4">
    <name type="scientific">Campylobacter upsaliensis</name>
    <dbReference type="NCBI Taxonomy" id="28080"/>
    <lineage>
        <taxon>Bacteria</taxon>
        <taxon>Pseudomonadati</taxon>
        <taxon>Campylobacterota</taxon>
        <taxon>Epsilonproteobacteria</taxon>
        <taxon>Campylobacterales</taxon>
        <taxon>Campylobacteraceae</taxon>
        <taxon>Campylobacter</taxon>
    </lineage>
</organism>
<sequence>MLNFYHSQNFTIQYQKKDIKYIEENPTISYHNNFYNFIFTNFNARDYNFLMTLFYFFKEKRNIAIEINTLYLSSFMDKKIYNKKRTVREFKSFVEKAMKIYIKTNYEEKTSYFNLFNSIHIDEKRGNFYIVLDKNIIEILNNINSFYTKFFLKEFYALNGKYSKIIYLLLISFQNKTSFQITKNDFYKYLNLSSSYERKDNFETRIIKPAFQEIETKSCFKNISYKEIKNEKEIHFIFYFQNALKKEREK</sequence>
<dbReference type="SUPFAM" id="SSF46785">
    <property type="entry name" value="Winged helix' DNA-binding domain"/>
    <property type="match status" value="1"/>
</dbReference>
<accession>A0A381EGM0</accession>
<dbReference type="GO" id="GO:0003887">
    <property type="term" value="F:DNA-directed DNA polymerase activity"/>
    <property type="evidence" value="ECO:0007669"/>
    <property type="project" value="InterPro"/>
</dbReference>
<evidence type="ECO:0000313" key="3">
    <source>
        <dbReference type="EMBL" id="SUX26174.1"/>
    </source>
</evidence>